<keyword evidence="1" id="KW-0812">Transmembrane</keyword>
<dbReference type="EMBL" id="GEDG01008086">
    <property type="protein sequence ID" value="JAP30420.1"/>
    <property type="molecule type" value="Transcribed_RNA"/>
</dbReference>
<keyword evidence="1" id="KW-0472">Membrane</keyword>
<evidence type="ECO:0000313" key="2">
    <source>
        <dbReference type="EMBL" id="JAP30420.1"/>
    </source>
</evidence>
<feature type="transmembrane region" description="Helical" evidence="1">
    <location>
        <begin position="52"/>
        <end position="82"/>
    </location>
</feature>
<keyword evidence="1" id="KW-1133">Transmembrane helix</keyword>
<proteinExistence type="predicted"/>
<dbReference type="AlphaFoldDB" id="A0A0V0ID48"/>
<sequence length="85" mass="9949">MHHSWFRHLGYSVVVNSFNNNFQAAAVSIYRPNYKIQGHSVKGYKFKKIKSLVTLTPLVSTTTCLYMTYIGLAFKILATWWFRKK</sequence>
<accession>A0A0V0ID48</accession>
<reference evidence="2" key="1">
    <citation type="submission" date="2015-12" db="EMBL/GenBank/DDBJ databases">
        <title>Gene expression during late stages of embryo sac development: a critical building block for successful pollen-pistil interactions.</title>
        <authorList>
            <person name="Liu Y."/>
            <person name="Joly V."/>
            <person name="Sabar M."/>
            <person name="Matton D.P."/>
        </authorList>
    </citation>
    <scope>NUCLEOTIDE SEQUENCE</scope>
</reference>
<evidence type="ECO:0000256" key="1">
    <source>
        <dbReference type="SAM" id="Phobius"/>
    </source>
</evidence>
<protein>
    <submittedName>
        <fullName evidence="2">Putative ovule protein</fullName>
    </submittedName>
</protein>
<name>A0A0V0ID48_SOLCH</name>
<organism evidence="2">
    <name type="scientific">Solanum chacoense</name>
    <name type="common">Chaco potato</name>
    <dbReference type="NCBI Taxonomy" id="4108"/>
    <lineage>
        <taxon>Eukaryota</taxon>
        <taxon>Viridiplantae</taxon>
        <taxon>Streptophyta</taxon>
        <taxon>Embryophyta</taxon>
        <taxon>Tracheophyta</taxon>
        <taxon>Spermatophyta</taxon>
        <taxon>Magnoliopsida</taxon>
        <taxon>eudicotyledons</taxon>
        <taxon>Gunneridae</taxon>
        <taxon>Pentapetalae</taxon>
        <taxon>asterids</taxon>
        <taxon>lamiids</taxon>
        <taxon>Solanales</taxon>
        <taxon>Solanaceae</taxon>
        <taxon>Solanoideae</taxon>
        <taxon>Solaneae</taxon>
        <taxon>Solanum</taxon>
    </lineage>
</organism>